<sequence>MSQVVIQVAAGQRLLAELIDGEVDGVGWPSAQTHGGNAPVEPSRPIGLEDRFESGSDPHVLDGARPDCLHPGLQGVDGEHRHVFGAPGDGTGDHELPELQPVVLVGGRFRR</sequence>
<organism evidence="2">
    <name type="scientific">Opuntia streptacantha</name>
    <name type="common">Prickly pear cactus</name>
    <name type="synonym">Opuntia cardona</name>
    <dbReference type="NCBI Taxonomy" id="393608"/>
    <lineage>
        <taxon>Eukaryota</taxon>
        <taxon>Viridiplantae</taxon>
        <taxon>Streptophyta</taxon>
        <taxon>Embryophyta</taxon>
        <taxon>Tracheophyta</taxon>
        <taxon>Spermatophyta</taxon>
        <taxon>Magnoliopsida</taxon>
        <taxon>eudicotyledons</taxon>
        <taxon>Gunneridae</taxon>
        <taxon>Pentapetalae</taxon>
        <taxon>Caryophyllales</taxon>
        <taxon>Cactineae</taxon>
        <taxon>Cactaceae</taxon>
        <taxon>Opuntioideae</taxon>
        <taxon>Opuntia</taxon>
    </lineage>
</organism>
<name>A0A7C8YGC4_OPUST</name>
<reference evidence="2" key="1">
    <citation type="journal article" date="2013" name="J. Plant Res.">
        <title>Effect of fungi and light on seed germination of three Opuntia species from semiarid lands of central Mexico.</title>
        <authorList>
            <person name="Delgado-Sanchez P."/>
            <person name="Jimenez-Bremont J.F."/>
            <person name="Guerrero-Gonzalez Mde L."/>
            <person name="Flores J."/>
        </authorList>
    </citation>
    <scope>NUCLEOTIDE SEQUENCE</scope>
    <source>
        <tissue evidence="2">Cladode</tissue>
    </source>
</reference>
<reference evidence="2" key="2">
    <citation type="submission" date="2020-07" db="EMBL/GenBank/DDBJ databases">
        <authorList>
            <person name="Vera ALvarez R."/>
            <person name="Arias-Moreno D.M."/>
            <person name="Jimenez-Jacinto V."/>
            <person name="Jimenez-Bremont J.F."/>
            <person name="Swaminathan K."/>
            <person name="Moose S.P."/>
            <person name="Guerrero-Gonzalez M.L."/>
            <person name="Marino-Ramirez L."/>
            <person name="Landsman D."/>
            <person name="Rodriguez-Kessler M."/>
            <person name="Delgado-Sanchez P."/>
        </authorList>
    </citation>
    <scope>NUCLEOTIDE SEQUENCE</scope>
    <source>
        <tissue evidence="2">Cladode</tissue>
    </source>
</reference>
<evidence type="ECO:0000256" key="1">
    <source>
        <dbReference type="SAM" id="MobiDB-lite"/>
    </source>
</evidence>
<feature type="region of interest" description="Disordered" evidence="1">
    <location>
        <begin position="27"/>
        <end position="65"/>
    </location>
</feature>
<protein>
    <submittedName>
        <fullName evidence="2">Uncharacterized protein</fullName>
    </submittedName>
</protein>
<dbReference type="EMBL" id="GISG01015454">
    <property type="protein sequence ID" value="MBA4617250.1"/>
    <property type="molecule type" value="Transcribed_RNA"/>
</dbReference>
<dbReference type="EMBL" id="GISG01015451">
    <property type="protein sequence ID" value="MBA4617247.1"/>
    <property type="molecule type" value="Transcribed_RNA"/>
</dbReference>
<evidence type="ECO:0000313" key="2">
    <source>
        <dbReference type="EMBL" id="MBA4617250.1"/>
    </source>
</evidence>
<feature type="compositionally biased region" description="Basic and acidic residues" evidence="1">
    <location>
        <begin position="47"/>
        <end position="65"/>
    </location>
</feature>
<accession>A0A7C8YGC4</accession>
<dbReference type="AlphaFoldDB" id="A0A7C8YGC4"/>
<proteinExistence type="predicted"/>